<proteinExistence type="inferred from homology"/>
<dbReference type="Pfam" id="PF00067">
    <property type="entry name" value="p450"/>
    <property type="match status" value="1"/>
</dbReference>
<dbReference type="EMBL" id="CP104067">
    <property type="protein sequence ID" value="WAH41434.1"/>
    <property type="molecule type" value="Genomic_DNA"/>
</dbReference>
<keyword evidence="4" id="KW-0408">Iron</keyword>
<dbReference type="PANTHER" id="PTHR46696">
    <property type="entry name" value="P450, PUTATIVE (EUROFUNG)-RELATED"/>
    <property type="match status" value="1"/>
</dbReference>
<accession>A0ABY6ZEW2</accession>
<evidence type="ECO:0000256" key="4">
    <source>
        <dbReference type="RuleBase" id="RU000461"/>
    </source>
</evidence>
<organism evidence="5 6">
    <name type="scientific">Alicyclobacillus fastidiosus</name>
    <dbReference type="NCBI Taxonomy" id="392011"/>
    <lineage>
        <taxon>Bacteria</taxon>
        <taxon>Bacillati</taxon>
        <taxon>Bacillota</taxon>
        <taxon>Bacilli</taxon>
        <taxon>Bacillales</taxon>
        <taxon>Alicyclobacillaceae</taxon>
        <taxon>Alicyclobacillus</taxon>
    </lineage>
</organism>
<dbReference type="Gene3D" id="1.10.630.10">
    <property type="entry name" value="Cytochrome P450"/>
    <property type="match status" value="1"/>
</dbReference>
<dbReference type="InterPro" id="IPR001128">
    <property type="entry name" value="Cyt_P450"/>
</dbReference>
<dbReference type="PRINTS" id="PR00359">
    <property type="entry name" value="BP450"/>
</dbReference>
<dbReference type="InterPro" id="IPR036396">
    <property type="entry name" value="Cyt_P450_sf"/>
</dbReference>
<evidence type="ECO:0000256" key="2">
    <source>
        <dbReference type="ARBA" id="ARBA00022617"/>
    </source>
</evidence>
<evidence type="ECO:0000313" key="5">
    <source>
        <dbReference type="EMBL" id="WAH41434.1"/>
    </source>
</evidence>
<keyword evidence="6" id="KW-1185">Reference proteome</keyword>
<evidence type="ECO:0000313" key="6">
    <source>
        <dbReference type="Proteomes" id="UP001164761"/>
    </source>
</evidence>
<keyword evidence="3 4" id="KW-0503">Monooxygenase</keyword>
<keyword evidence="4" id="KW-0479">Metal-binding</keyword>
<keyword evidence="2 4" id="KW-0349">Heme</keyword>
<sequence length="402" mass="45886">MSLVSAMKDHEPFPWYQSMREHAPVHYNSEEDYWEVFRFEDVNKVLSDHKNFSSDLKYLNLPNEDNVILPFFKQSLIQMDPPQHKTFRNLVNQPFWPKSVAELTPRIQKITYELLNGVAGKEQMDVIDDFAYPLPVTVIAELLGVPHEDRDLFKHWADVQVATGVGVIGQRIDDPETLRARQQVQDEMSRYFKTILEARRKEPQSDLITHLLASEIQGERLSEEQLLGFCSLLLIAGHITTTNLIANAFLCLAEYPEALTSLRNRPELIPSFVEEVLRYRSPVQRITRFTATDTKIGGQTIRAGQRVLAWIGSANRDELNFPNANQFDLERNPNPHLAFGHGIHICLGAPLARLEGKVAFDVLLQRLSDMNCLDDTVFEPIESSVIYGVKQLPIRIQSTAVV</sequence>
<dbReference type="Proteomes" id="UP001164761">
    <property type="component" value="Chromosome"/>
</dbReference>
<dbReference type="PANTHER" id="PTHR46696:SF1">
    <property type="entry name" value="CYTOCHROME P450 YJIB-RELATED"/>
    <property type="match status" value="1"/>
</dbReference>
<evidence type="ECO:0000256" key="3">
    <source>
        <dbReference type="ARBA" id="ARBA00023033"/>
    </source>
</evidence>
<keyword evidence="4" id="KW-0560">Oxidoreductase</keyword>
<dbReference type="InterPro" id="IPR017972">
    <property type="entry name" value="Cyt_P450_CS"/>
</dbReference>
<dbReference type="CDD" id="cd11032">
    <property type="entry name" value="P450_EryK-like"/>
    <property type="match status" value="1"/>
</dbReference>
<evidence type="ECO:0000256" key="1">
    <source>
        <dbReference type="ARBA" id="ARBA00010617"/>
    </source>
</evidence>
<comment type="similarity">
    <text evidence="1 4">Belongs to the cytochrome P450 family.</text>
</comment>
<dbReference type="SUPFAM" id="SSF48264">
    <property type="entry name" value="Cytochrome P450"/>
    <property type="match status" value="1"/>
</dbReference>
<dbReference type="RefSeq" id="WP_268005344.1">
    <property type="nucleotide sequence ID" value="NZ_BSUT01000001.1"/>
</dbReference>
<reference evidence="5" key="1">
    <citation type="submission" date="2022-08" db="EMBL/GenBank/DDBJ databases">
        <title>Alicyclobacillus fastidiosus DSM 17978, complete genome.</title>
        <authorList>
            <person name="Wang Q."/>
            <person name="Cai R."/>
            <person name="Wang Z."/>
        </authorList>
    </citation>
    <scope>NUCLEOTIDE SEQUENCE</scope>
    <source>
        <strain evidence="5">DSM 17978</strain>
    </source>
</reference>
<protein>
    <submittedName>
        <fullName evidence="5">Cytochrome P450</fullName>
    </submittedName>
</protein>
<dbReference type="InterPro" id="IPR002397">
    <property type="entry name" value="Cyt_P450_B"/>
</dbReference>
<name>A0ABY6ZEW2_9BACL</name>
<dbReference type="PROSITE" id="PS00086">
    <property type="entry name" value="CYTOCHROME_P450"/>
    <property type="match status" value="1"/>
</dbReference>
<gene>
    <name evidence="5" type="ORF">NZD89_24845</name>
</gene>